<protein>
    <submittedName>
        <fullName evidence="5">Regulatory protein GntR, HTH:GntR, C-terminal</fullName>
        <ecNumber evidence="5">6.3.5.-</ecNumber>
    </submittedName>
</protein>
<dbReference type="AlphaFoldDB" id="D5BME3"/>
<dbReference type="EC" id="6.3.5.-" evidence="5"/>
<dbReference type="SUPFAM" id="SSF48008">
    <property type="entry name" value="GntR ligand-binding domain-like"/>
    <property type="match status" value="1"/>
</dbReference>
<accession>D5BME3</accession>
<dbReference type="Gene3D" id="1.10.10.10">
    <property type="entry name" value="Winged helix-like DNA-binding domain superfamily/Winged helix DNA-binding domain"/>
    <property type="match status" value="1"/>
</dbReference>
<evidence type="ECO:0000256" key="1">
    <source>
        <dbReference type="ARBA" id="ARBA00023015"/>
    </source>
</evidence>
<dbReference type="InterPro" id="IPR036388">
    <property type="entry name" value="WH-like_DNA-bd_sf"/>
</dbReference>
<dbReference type="HOGENOM" id="CLU_017584_5_3_5"/>
<dbReference type="SUPFAM" id="SSF46785">
    <property type="entry name" value="Winged helix' DNA-binding domain"/>
    <property type="match status" value="1"/>
</dbReference>
<proteinExistence type="predicted"/>
<sequence>MVDWDKIGNQVTQEHGNDMPAALRLRHMLVAAINSGGLAPGTRLTETGLVAELNISRTPLREALAALKAENLLHVDADGLRVRKLNWSDIKSLYELRAHLEGLAARLTAIHASRPEKDLIAQIASTEISLINSDASPSVLAAHNAKFHLVIWNAASNPFLLETMQRLSRLMVLLGATAYSLPERRASIQSEHAAITAAIISGDGDAAQEATQEHLRQALKARLAVLSTSQNLEID</sequence>
<dbReference type="GO" id="GO:0003700">
    <property type="term" value="F:DNA-binding transcription factor activity"/>
    <property type="evidence" value="ECO:0007669"/>
    <property type="project" value="InterPro"/>
</dbReference>
<keyword evidence="1" id="KW-0805">Transcription regulation</keyword>
<dbReference type="EMBL" id="CP001751">
    <property type="protein sequence ID" value="ADE39986.1"/>
    <property type="molecule type" value="Genomic_DNA"/>
</dbReference>
<dbReference type="Proteomes" id="UP000007460">
    <property type="component" value="Chromosome"/>
</dbReference>
<dbReference type="GO" id="GO:0016874">
    <property type="term" value="F:ligase activity"/>
    <property type="evidence" value="ECO:0007669"/>
    <property type="project" value="UniProtKB-KW"/>
</dbReference>
<dbReference type="eggNOG" id="COG1802">
    <property type="taxonomic scope" value="Bacteria"/>
</dbReference>
<name>D5BME3_PUNMI</name>
<dbReference type="SMART" id="SM00895">
    <property type="entry name" value="FCD"/>
    <property type="match status" value="1"/>
</dbReference>
<dbReference type="STRING" id="488538.SAR116_1743"/>
<dbReference type="SMART" id="SM00345">
    <property type="entry name" value="HTH_GNTR"/>
    <property type="match status" value="1"/>
</dbReference>
<evidence type="ECO:0000313" key="6">
    <source>
        <dbReference type="Proteomes" id="UP000007460"/>
    </source>
</evidence>
<keyword evidence="5" id="KW-0436">Ligase</keyword>
<dbReference type="OrthoDB" id="9788098at2"/>
<dbReference type="PANTHER" id="PTHR43537">
    <property type="entry name" value="TRANSCRIPTIONAL REGULATOR, GNTR FAMILY"/>
    <property type="match status" value="1"/>
</dbReference>
<dbReference type="GO" id="GO:0003677">
    <property type="term" value="F:DNA binding"/>
    <property type="evidence" value="ECO:0007669"/>
    <property type="project" value="UniProtKB-KW"/>
</dbReference>
<reference evidence="5 6" key="1">
    <citation type="journal article" date="2010" name="J. Bacteriol.">
        <title>Complete genome sequence of "Candidatus Puniceispirillum marinum" IMCC1322, a representative of the SAR116 clade in the Alphaproteobacteria.</title>
        <authorList>
            <person name="Oh H.M."/>
            <person name="Kwon K.K."/>
            <person name="Kang I."/>
            <person name="Kang S.G."/>
            <person name="Lee J.H."/>
            <person name="Kim S.J."/>
            <person name="Cho J.C."/>
        </authorList>
    </citation>
    <scope>NUCLEOTIDE SEQUENCE [LARGE SCALE GENOMIC DNA]</scope>
    <source>
        <strain evidence="5 6">IMCC1322</strain>
    </source>
</reference>
<dbReference type="PROSITE" id="PS50949">
    <property type="entry name" value="HTH_GNTR"/>
    <property type="match status" value="1"/>
</dbReference>
<keyword evidence="6" id="KW-1185">Reference proteome</keyword>
<dbReference type="Gene3D" id="1.20.120.530">
    <property type="entry name" value="GntR ligand-binding domain-like"/>
    <property type="match status" value="1"/>
</dbReference>
<keyword evidence="2" id="KW-0238">DNA-binding</keyword>
<dbReference type="RefSeq" id="WP_013046613.1">
    <property type="nucleotide sequence ID" value="NC_014010.1"/>
</dbReference>
<evidence type="ECO:0000256" key="3">
    <source>
        <dbReference type="ARBA" id="ARBA00023163"/>
    </source>
</evidence>
<dbReference type="Pfam" id="PF07729">
    <property type="entry name" value="FCD"/>
    <property type="match status" value="1"/>
</dbReference>
<evidence type="ECO:0000313" key="5">
    <source>
        <dbReference type="EMBL" id="ADE39986.1"/>
    </source>
</evidence>
<gene>
    <name evidence="5" type="ordered locus">SAR116_1743</name>
</gene>
<dbReference type="InterPro" id="IPR000524">
    <property type="entry name" value="Tscrpt_reg_HTH_GntR"/>
</dbReference>
<dbReference type="InterPro" id="IPR036390">
    <property type="entry name" value="WH_DNA-bd_sf"/>
</dbReference>
<dbReference type="PANTHER" id="PTHR43537:SF49">
    <property type="entry name" value="TRANSCRIPTIONAL REGULATORY PROTEIN"/>
    <property type="match status" value="1"/>
</dbReference>
<organism evidence="5 6">
    <name type="scientific">Puniceispirillum marinum (strain IMCC1322)</name>
    <dbReference type="NCBI Taxonomy" id="488538"/>
    <lineage>
        <taxon>Bacteria</taxon>
        <taxon>Pseudomonadati</taxon>
        <taxon>Pseudomonadota</taxon>
        <taxon>Alphaproteobacteria</taxon>
        <taxon>Candidatus Puniceispirillales</taxon>
        <taxon>Candidatus Puniceispirillaceae</taxon>
        <taxon>Candidatus Puniceispirillum</taxon>
    </lineage>
</organism>
<evidence type="ECO:0000256" key="2">
    <source>
        <dbReference type="ARBA" id="ARBA00023125"/>
    </source>
</evidence>
<dbReference type="Pfam" id="PF00392">
    <property type="entry name" value="GntR"/>
    <property type="match status" value="1"/>
</dbReference>
<keyword evidence="3" id="KW-0804">Transcription</keyword>
<feature type="domain" description="HTH gntR-type" evidence="4">
    <location>
        <begin position="19"/>
        <end position="85"/>
    </location>
</feature>
<dbReference type="InterPro" id="IPR011711">
    <property type="entry name" value="GntR_C"/>
</dbReference>
<dbReference type="KEGG" id="apb:SAR116_1743"/>
<dbReference type="InterPro" id="IPR008920">
    <property type="entry name" value="TF_FadR/GntR_C"/>
</dbReference>
<evidence type="ECO:0000259" key="4">
    <source>
        <dbReference type="PROSITE" id="PS50949"/>
    </source>
</evidence>